<evidence type="ECO:0000256" key="2">
    <source>
        <dbReference type="PROSITE-ProRule" id="PRU00047"/>
    </source>
</evidence>
<dbReference type="InterPro" id="IPR036875">
    <property type="entry name" value="Znf_CCHC_sf"/>
</dbReference>
<dbReference type="AlphaFoldDB" id="A0AAD6YJ31"/>
<evidence type="ECO:0000256" key="1">
    <source>
        <dbReference type="ARBA" id="ARBA00022664"/>
    </source>
</evidence>
<dbReference type="Pfam" id="PF00098">
    <property type="entry name" value="zf-CCHC"/>
    <property type="match status" value="1"/>
</dbReference>
<feature type="compositionally biased region" description="Low complexity" evidence="3">
    <location>
        <begin position="178"/>
        <end position="196"/>
    </location>
</feature>
<evidence type="ECO:0000259" key="4">
    <source>
        <dbReference type="PROSITE" id="PS50158"/>
    </source>
</evidence>
<evidence type="ECO:0000313" key="6">
    <source>
        <dbReference type="Proteomes" id="UP001219525"/>
    </source>
</evidence>
<dbReference type="EMBL" id="JARJCW010000009">
    <property type="protein sequence ID" value="KAJ7220887.1"/>
    <property type="molecule type" value="Genomic_DNA"/>
</dbReference>
<dbReference type="GO" id="GO:0008270">
    <property type="term" value="F:zinc ion binding"/>
    <property type="evidence" value="ECO:0007669"/>
    <property type="project" value="UniProtKB-KW"/>
</dbReference>
<evidence type="ECO:0000313" key="5">
    <source>
        <dbReference type="EMBL" id="KAJ7220887.1"/>
    </source>
</evidence>
<protein>
    <recommendedName>
        <fullName evidence="4">CCHC-type domain-containing protein</fullName>
    </recommendedName>
</protein>
<sequence length="345" mass="37546">MQSTTPAPTSAPNVDVAYLYRLQCCKNGGPQHGLYFLACFWRGHTRHIWHLFEHGKSPTSRVSSVPDTVTRIGNVEVYPHIDFANRVRDAAEEARAMALDAGTGLWWYKSYATRQLAAQEHAERAAAAAATWSSKIDSLTVRSTGFALLHRLRPPPCPSCPLESRPLVQPRLRRRCIAPPAARPPATAARRQSSAAHGGRARDAPNVMEQAASRIPPDMPEGHQCYAAMVQAWRAHHAVASTRDSPLEVVGYPLSPGTAPPCSGECFNCGRTGHRRATCPSMTPLAAFEHIFRSPCAQHLGSFSASLPSTIPALAPLSYFPSSQPPSAPHSRHSSSAPLPFWEIM</sequence>
<proteinExistence type="predicted"/>
<dbReference type="SMART" id="SM00343">
    <property type="entry name" value="ZnF_C2HC"/>
    <property type="match status" value="1"/>
</dbReference>
<organism evidence="5 6">
    <name type="scientific">Mycena pura</name>
    <dbReference type="NCBI Taxonomy" id="153505"/>
    <lineage>
        <taxon>Eukaryota</taxon>
        <taxon>Fungi</taxon>
        <taxon>Dikarya</taxon>
        <taxon>Basidiomycota</taxon>
        <taxon>Agaricomycotina</taxon>
        <taxon>Agaricomycetes</taxon>
        <taxon>Agaricomycetidae</taxon>
        <taxon>Agaricales</taxon>
        <taxon>Marasmiineae</taxon>
        <taxon>Mycenaceae</taxon>
        <taxon>Mycena</taxon>
    </lineage>
</organism>
<evidence type="ECO:0000256" key="3">
    <source>
        <dbReference type="SAM" id="MobiDB-lite"/>
    </source>
</evidence>
<dbReference type="PROSITE" id="PS50158">
    <property type="entry name" value="ZF_CCHC"/>
    <property type="match status" value="1"/>
</dbReference>
<name>A0AAD6YJ31_9AGAR</name>
<keyword evidence="6" id="KW-1185">Reference proteome</keyword>
<reference evidence="5" key="1">
    <citation type="submission" date="2023-03" db="EMBL/GenBank/DDBJ databases">
        <title>Massive genome expansion in bonnet fungi (Mycena s.s.) driven by repeated elements and novel gene families across ecological guilds.</title>
        <authorList>
            <consortium name="Lawrence Berkeley National Laboratory"/>
            <person name="Harder C.B."/>
            <person name="Miyauchi S."/>
            <person name="Viragh M."/>
            <person name="Kuo A."/>
            <person name="Thoen E."/>
            <person name="Andreopoulos B."/>
            <person name="Lu D."/>
            <person name="Skrede I."/>
            <person name="Drula E."/>
            <person name="Henrissat B."/>
            <person name="Morin E."/>
            <person name="Kohler A."/>
            <person name="Barry K."/>
            <person name="LaButti K."/>
            <person name="Morin E."/>
            <person name="Salamov A."/>
            <person name="Lipzen A."/>
            <person name="Mereny Z."/>
            <person name="Hegedus B."/>
            <person name="Baldrian P."/>
            <person name="Stursova M."/>
            <person name="Weitz H."/>
            <person name="Taylor A."/>
            <person name="Grigoriev I.V."/>
            <person name="Nagy L.G."/>
            <person name="Martin F."/>
            <person name="Kauserud H."/>
        </authorList>
    </citation>
    <scope>NUCLEOTIDE SEQUENCE</scope>
    <source>
        <strain evidence="5">9144</strain>
    </source>
</reference>
<comment type="caution">
    <text evidence="5">The sequence shown here is derived from an EMBL/GenBank/DDBJ whole genome shotgun (WGS) entry which is preliminary data.</text>
</comment>
<dbReference type="GO" id="GO:0006397">
    <property type="term" value="P:mRNA processing"/>
    <property type="evidence" value="ECO:0007669"/>
    <property type="project" value="UniProtKB-KW"/>
</dbReference>
<keyword evidence="1" id="KW-0507">mRNA processing</keyword>
<feature type="region of interest" description="Disordered" evidence="3">
    <location>
        <begin position="178"/>
        <end position="205"/>
    </location>
</feature>
<dbReference type="Proteomes" id="UP001219525">
    <property type="component" value="Unassembled WGS sequence"/>
</dbReference>
<keyword evidence="2" id="KW-0862">Zinc</keyword>
<keyword evidence="2" id="KW-0479">Metal-binding</keyword>
<dbReference type="SUPFAM" id="SSF57756">
    <property type="entry name" value="Retrovirus zinc finger-like domains"/>
    <property type="match status" value="1"/>
</dbReference>
<dbReference type="GO" id="GO:0003676">
    <property type="term" value="F:nucleic acid binding"/>
    <property type="evidence" value="ECO:0007669"/>
    <property type="project" value="InterPro"/>
</dbReference>
<accession>A0AAD6YJ31</accession>
<gene>
    <name evidence="5" type="ORF">GGX14DRAFT_559670</name>
</gene>
<feature type="domain" description="CCHC-type" evidence="4">
    <location>
        <begin position="266"/>
        <end position="281"/>
    </location>
</feature>
<dbReference type="InterPro" id="IPR001878">
    <property type="entry name" value="Znf_CCHC"/>
</dbReference>
<keyword evidence="2" id="KW-0863">Zinc-finger</keyword>